<dbReference type="Pfam" id="PF02515">
    <property type="entry name" value="CoA_transf_3"/>
    <property type="match status" value="1"/>
</dbReference>
<dbReference type="SUPFAM" id="SSF89796">
    <property type="entry name" value="CoA-transferase family III (CaiB/BaiF)"/>
    <property type="match status" value="1"/>
</dbReference>
<keyword evidence="1" id="KW-0808">Transferase</keyword>
<keyword evidence="2" id="KW-1185">Reference proteome</keyword>
<proteinExistence type="predicted"/>
<dbReference type="PANTHER" id="PTHR48228">
    <property type="entry name" value="SUCCINYL-COA--D-CITRAMALATE COA-TRANSFERASE"/>
    <property type="match status" value="1"/>
</dbReference>
<dbReference type="InterPro" id="IPR003673">
    <property type="entry name" value="CoA-Trfase_fam_III"/>
</dbReference>
<organism evidence="1 2">
    <name type="scientific">Rubrobacter xylanophilus</name>
    <dbReference type="NCBI Taxonomy" id="49319"/>
    <lineage>
        <taxon>Bacteria</taxon>
        <taxon>Bacillati</taxon>
        <taxon>Actinomycetota</taxon>
        <taxon>Rubrobacteria</taxon>
        <taxon>Rubrobacterales</taxon>
        <taxon>Rubrobacteraceae</taxon>
        <taxon>Rubrobacter</taxon>
    </lineage>
</organism>
<sequence>MNATQDAWRTPLKGMKIVTLAVNLPGPLACARLAAAGAEVVKVEPPGGDPLARVSSEYYRSLSAGQEVVILDLKTPDGRTTLHDLLADADLLLTASRPSALTRLGLSWAALHARFPALCQVSIVGYSPPDEDLPGHDLTYQATAGLIVPPQMPRVLTADLAGGEIAAREAVSLLLARARGFGAGYSQVALSRVVGDFAEPFRLGLTAPGGVLGGGSPRYRIYLAKEGYVALA</sequence>
<dbReference type="PANTHER" id="PTHR48228:SF5">
    <property type="entry name" value="ALPHA-METHYLACYL-COA RACEMASE"/>
    <property type="match status" value="1"/>
</dbReference>
<accession>A0A510HGZ9</accession>
<evidence type="ECO:0000313" key="1">
    <source>
        <dbReference type="EMBL" id="BBL79276.1"/>
    </source>
</evidence>
<dbReference type="AlphaFoldDB" id="A0A510HGZ9"/>
<gene>
    <name evidence="1" type="ORF">RxyAA322_11300</name>
</gene>
<dbReference type="RefSeq" id="WP_197735561.1">
    <property type="nucleotide sequence ID" value="NZ_AP019791.1"/>
</dbReference>
<protein>
    <submittedName>
        <fullName evidence="1">CoA transferase</fullName>
    </submittedName>
</protein>
<dbReference type="InterPro" id="IPR023606">
    <property type="entry name" value="CoA-Trfase_III_dom_1_sf"/>
</dbReference>
<reference evidence="1" key="1">
    <citation type="journal article" date="2019" name="Microbiol. Resour. Announc.">
        <title>Complete Genome Sequence of Rubrobacter xylanophilus Strain AA3-22, Isolated from Arima Onsen in Japan.</title>
        <authorList>
            <person name="Tomariguchi N."/>
            <person name="Miyazaki K."/>
        </authorList>
    </citation>
    <scope>NUCLEOTIDE SEQUENCE [LARGE SCALE GENOMIC DNA]</scope>
    <source>
        <strain evidence="1">AA3-22</strain>
    </source>
</reference>
<dbReference type="EMBL" id="AP019791">
    <property type="protein sequence ID" value="BBL79276.1"/>
    <property type="molecule type" value="Genomic_DNA"/>
</dbReference>
<evidence type="ECO:0000313" key="2">
    <source>
        <dbReference type="Proteomes" id="UP000318065"/>
    </source>
</evidence>
<dbReference type="GO" id="GO:0016740">
    <property type="term" value="F:transferase activity"/>
    <property type="evidence" value="ECO:0007669"/>
    <property type="project" value="UniProtKB-KW"/>
</dbReference>
<name>A0A510HGZ9_9ACTN</name>
<dbReference type="Gene3D" id="3.40.50.10540">
    <property type="entry name" value="Crotonobetainyl-coa:carnitine coa-transferase, domain 1"/>
    <property type="match status" value="1"/>
</dbReference>
<dbReference type="InterPro" id="IPR050509">
    <property type="entry name" value="CoA-transferase_III"/>
</dbReference>
<dbReference type="Proteomes" id="UP000318065">
    <property type="component" value="Chromosome"/>
</dbReference>